<gene>
    <name evidence="2" type="ORF">MVEN_02034900</name>
</gene>
<dbReference type="OrthoDB" id="3052606at2759"/>
<feature type="region of interest" description="Disordered" evidence="1">
    <location>
        <begin position="380"/>
        <end position="409"/>
    </location>
</feature>
<comment type="caution">
    <text evidence="2">The sequence shown here is derived from an EMBL/GenBank/DDBJ whole genome shotgun (WGS) entry which is preliminary data.</text>
</comment>
<proteinExistence type="predicted"/>
<accession>A0A8H6XBP1</accession>
<protein>
    <submittedName>
        <fullName evidence="2">Uncharacterized protein</fullName>
    </submittedName>
</protein>
<reference evidence="2" key="1">
    <citation type="submission" date="2020-05" db="EMBL/GenBank/DDBJ databases">
        <title>Mycena genomes resolve the evolution of fungal bioluminescence.</title>
        <authorList>
            <person name="Tsai I.J."/>
        </authorList>
    </citation>
    <scope>NUCLEOTIDE SEQUENCE</scope>
    <source>
        <strain evidence="2">CCC161011</strain>
    </source>
</reference>
<name>A0A8H6XBP1_9AGAR</name>
<evidence type="ECO:0000313" key="2">
    <source>
        <dbReference type="EMBL" id="KAF7338102.1"/>
    </source>
</evidence>
<dbReference type="AlphaFoldDB" id="A0A8H6XBP1"/>
<sequence length="536" mass="60316">MTSPPKTIPPPKNLKALERHTSTMQQLRNAMGVQCWDFDRFNSFRRSIWEAANHLKLDLQTRSERQDATKWQNLVEKVVKEHQDLKMYHDHWPVALYFNRWLSDRERRSTLTTNKDASVKDRSIRADSNSDEDDVQLDARLGRSAPRRNTKSTASPTESSSSKRSGDHEDDSDEAPVKRTRYVLDKANHTPRFDDPTTRYFIGKNPTNFRRPPGSGSNNVPSPRKASARAIVLSDDESDESETDNPKVQPVQVNRHQNTAAKNQTAHTSIDVVEGIRAKILSTQTQISHIEDLHGRLQRKKAKTNAEMTLIGHRARELQRLRKLKADLNASLPRAPASPVKRIASRHLGLSPASNPARTALNPASATDNFVVGHAAIAQSSQQRSSQSATQMSQQISQTATQSSQVTCSPTMKSFAAPAQTPDTDRDTHTKWPIWCVFCQRTTPPFVPDRYTSELHQLFPFPSDVPHIFAAMGILHDLHLRILAFLSEAERDSFLHLFIGSKYTQFQALEISDALNKYALEHAEDEFPDGEMGGGV</sequence>
<keyword evidence="3" id="KW-1185">Reference proteome</keyword>
<dbReference type="Proteomes" id="UP000620124">
    <property type="component" value="Unassembled WGS sequence"/>
</dbReference>
<feature type="region of interest" description="Disordered" evidence="1">
    <location>
        <begin position="110"/>
        <end position="228"/>
    </location>
</feature>
<feature type="compositionally biased region" description="Basic and acidic residues" evidence="1">
    <location>
        <begin position="182"/>
        <end position="197"/>
    </location>
</feature>
<organism evidence="2 3">
    <name type="scientific">Mycena venus</name>
    <dbReference type="NCBI Taxonomy" id="2733690"/>
    <lineage>
        <taxon>Eukaryota</taxon>
        <taxon>Fungi</taxon>
        <taxon>Dikarya</taxon>
        <taxon>Basidiomycota</taxon>
        <taxon>Agaricomycotina</taxon>
        <taxon>Agaricomycetes</taxon>
        <taxon>Agaricomycetidae</taxon>
        <taxon>Agaricales</taxon>
        <taxon>Marasmiineae</taxon>
        <taxon>Mycenaceae</taxon>
        <taxon>Mycena</taxon>
    </lineage>
</organism>
<feature type="compositionally biased region" description="Low complexity" evidence="1">
    <location>
        <begin position="212"/>
        <end position="223"/>
    </location>
</feature>
<feature type="compositionally biased region" description="Low complexity" evidence="1">
    <location>
        <begin position="151"/>
        <end position="163"/>
    </location>
</feature>
<evidence type="ECO:0000313" key="3">
    <source>
        <dbReference type="Proteomes" id="UP000620124"/>
    </source>
</evidence>
<evidence type="ECO:0000256" key="1">
    <source>
        <dbReference type="SAM" id="MobiDB-lite"/>
    </source>
</evidence>
<feature type="compositionally biased region" description="Low complexity" evidence="1">
    <location>
        <begin position="380"/>
        <end position="405"/>
    </location>
</feature>
<dbReference type="EMBL" id="JACAZI010000021">
    <property type="protein sequence ID" value="KAF7338102.1"/>
    <property type="molecule type" value="Genomic_DNA"/>
</dbReference>